<dbReference type="InterPro" id="IPR008876">
    <property type="entry name" value="TraY"/>
</dbReference>
<evidence type="ECO:0000256" key="6">
    <source>
        <dbReference type="ARBA" id="ARBA00023125"/>
    </source>
</evidence>
<comment type="caution">
    <text evidence="8">The sequence shown here is derived from an EMBL/GenBank/DDBJ whole genome shotgun (WGS) entry which is preliminary data.</text>
</comment>
<evidence type="ECO:0000256" key="5">
    <source>
        <dbReference type="ARBA" id="ARBA00022971"/>
    </source>
</evidence>
<dbReference type="Proteomes" id="UP000182660">
    <property type="component" value="Unassembled WGS sequence"/>
</dbReference>
<dbReference type="RefSeq" id="WP_211705606.1">
    <property type="nucleotide sequence ID" value="NZ_CAWRCN010000012.1"/>
</dbReference>
<comment type="similarity">
    <text evidence="2">Belongs to the TraY family.</text>
</comment>
<feature type="region of interest" description="Disordered" evidence="7">
    <location>
        <begin position="23"/>
        <end position="58"/>
    </location>
</feature>
<keyword evidence="9" id="KW-1185">Reference proteome</keyword>
<dbReference type="Pfam" id="PF05509">
    <property type="entry name" value="TraY"/>
    <property type="match status" value="1"/>
</dbReference>
<proteinExistence type="inferred from homology"/>
<keyword evidence="5" id="KW-0184">Conjugation</keyword>
<evidence type="ECO:0000313" key="9">
    <source>
        <dbReference type="Proteomes" id="UP000182660"/>
    </source>
</evidence>
<evidence type="ECO:0000256" key="3">
    <source>
        <dbReference type="ARBA" id="ARBA00020541"/>
    </source>
</evidence>
<evidence type="ECO:0000256" key="1">
    <source>
        <dbReference type="ARBA" id="ARBA00004496"/>
    </source>
</evidence>
<keyword evidence="4" id="KW-0963">Cytoplasm</keyword>
<reference evidence="8 9" key="1">
    <citation type="submission" date="2016-11" db="EMBL/GenBank/DDBJ databases">
        <authorList>
            <person name="Klemetsen T."/>
        </authorList>
    </citation>
    <scope>NUCLEOTIDE SEQUENCE [LARGE SCALE GENOMIC DNA]</scope>
    <source>
        <strain evidence="8">MT 2528</strain>
    </source>
</reference>
<keyword evidence="6" id="KW-0238">DNA-binding</keyword>
<accession>A0ABY1HK31</accession>
<gene>
    <name evidence="8" type="ORF">MT2528_4590</name>
</gene>
<evidence type="ECO:0000256" key="7">
    <source>
        <dbReference type="SAM" id="MobiDB-lite"/>
    </source>
</evidence>
<organism evidence="8 9">
    <name type="scientific">Moritella viscosa</name>
    <dbReference type="NCBI Taxonomy" id="80854"/>
    <lineage>
        <taxon>Bacteria</taxon>
        <taxon>Pseudomonadati</taxon>
        <taxon>Pseudomonadota</taxon>
        <taxon>Gammaproteobacteria</taxon>
        <taxon>Alteromonadales</taxon>
        <taxon>Moritellaceae</taxon>
        <taxon>Moritella</taxon>
    </lineage>
</organism>
<dbReference type="EMBL" id="FPLJ01000139">
    <property type="protein sequence ID" value="SGZ03387.1"/>
    <property type="molecule type" value="Genomic_DNA"/>
</dbReference>
<evidence type="ECO:0000256" key="4">
    <source>
        <dbReference type="ARBA" id="ARBA00022490"/>
    </source>
</evidence>
<evidence type="ECO:0000256" key="2">
    <source>
        <dbReference type="ARBA" id="ARBA00007183"/>
    </source>
</evidence>
<comment type="subcellular location">
    <subcellularLocation>
        <location evidence="1">Cytoplasm</location>
    </subcellularLocation>
</comment>
<evidence type="ECO:0000313" key="8">
    <source>
        <dbReference type="EMBL" id="SGZ03387.1"/>
    </source>
</evidence>
<protein>
    <recommendedName>
        <fullName evidence="3">Relaxosome protein TraY</fullName>
    </recommendedName>
</protein>
<sequence length="58" mass="6823">MSKKTKETVSINFEMDRECNNLLNQSKSATKRSKTSEASLRLHDHLKRFPTQKWENAK</sequence>
<name>A0ABY1HK31_9GAMM</name>